<dbReference type="PANTHER" id="PTHR43822:SF2">
    <property type="entry name" value="HOMOACONITASE, MITOCHONDRIAL"/>
    <property type="match status" value="1"/>
</dbReference>
<dbReference type="InterPro" id="IPR015928">
    <property type="entry name" value="Aconitase/3IPM_dehydase_swvl"/>
</dbReference>
<organism evidence="8 9">
    <name type="scientific">Phlyctema vagabunda</name>
    <dbReference type="NCBI Taxonomy" id="108571"/>
    <lineage>
        <taxon>Eukaryota</taxon>
        <taxon>Fungi</taxon>
        <taxon>Dikarya</taxon>
        <taxon>Ascomycota</taxon>
        <taxon>Pezizomycotina</taxon>
        <taxon>Leotiomycetes</taxon>
        <taxon>Helotiales</taxon>
        <taxon>Dermateaceae</taxon>
        <taxon>Phlyctema</taxon>
    </lineage>
</organism>
<keyword evidence="9" id="KW-1185">Reference proteome</keyword>
<dbReference type="InterPro" id="IPR033940">
    <property type="entry name" value="IPMI_Swivel"/>
</dbReference>
<sequence length="833" mass="90768">MPHLETTMQYHIGPHVNDSRSSLLRCIFESLKSVRKIATEEVNEPSKALSELVFTESENILDVFNVITNFLKTIEKPLEADALTQVLQICRTEKDLGGLELGDAVDLESGQLDEVKFLVEAWLETVNSEQNSRGLQVPISGIVAERKPMNLTEKILAHHATSGPSAGGVNAGDLITITVDWIIASELSWTGMLKTIKDIGEPSLWRNDRFWMAGDHVVEPRIKEQASVQKLQKEMNRAKYKYRMTENKGANYTIMHTEFVRERAQPGMLVIGSDSHTCSAGAVSSLAIGLGAADVAMSLVTGENWIKVPEVVRINFTGEPAWYIGGKDVVLYILRELKRNTAAADRVLEFTGPGIKHLSCDARFAIANMCTELGAITGVFVPDEVTYNYINGRQRKEHRSQGVYFAPDEGASYSSTYELSLSDVVSFVALYPSPDNVVPVTDITGQKLEGCFIGACTTTEEDLILAALVLAAGLNKGLKLAPGKRHVTPGSLPIVKRLRSLGLLDIYERAGYTRGVPGCSYCIGMAADQASVGETWLSSQNRNFKNRMGKGSFGSICSAATVAASSFDMTVTDPAALLSEVDWKLFENLRSEGKPRRKLSESEAISPLQYTEPVVPTPVVKAPSGEPKEEKQISSSGVITSKVITLGDFVDTDQASDTTMAPADFIMQCNNDEDLGSHTMEHTYPEFRSRVRAGQAVVVAGKAFGCGSSREEAPRAFLGLGVKCVIAKTFAFIYGRNQPNIGLLGIIITDDDFYARATDNAEIEVNLAGRTVTVGGKEFKFQLDDMEIKLINNKGLGGAYRLFGKALFGKMCSGDEPSADLPNLSLKAEEHAW</sequence>
<feature type="domain" description="Aconitase/3-isopropylmalate dehydratase large subunit alpha/beta/alpha" evidence="6">
    <location>
        <begin position="153"/>
        <end position="567"/>
    </location>
</feature>
<evidence type="ECO:0000256" key="3">
    <source>
        <dbReference type="ARBA" id="ARBA00023004"/>
    </source>
</evidence>
<proteinExistence type="inferred from homology"/>
<evidence type="ECO:0000256" key="2">
    <source>
        <dbReference type="ARBA" id="ARBA00022723"/>
    </source>
</evidence>
<dbReference type="Pfam" id="PF00694">
    <property type="entry name" value="Aconitase_C"/>
    <property type="match status" value="1"/>
</dbReference>
<dbReference type="CDD" id="cd01577">
    <property type="entry name" value="IPMI_Swivel"/>
    <property type="match status" value="1"/>
</dbReference>
<dbReference type="PANTHER" id="PTHR43822">
    <property type="entry name" value="HOMOACONITASE, MITOCHONDRIAL-RELATED"/>
    <property type="match status" value="1"/>
</dbReference>
<keyword evidence="5" id="KW-0456">Lyase</keyword>
<dbReference type="Proteomes" id="UP001629113">
    <property type="component" value="Unassembled WGS sequence"/>
</dbReference>
<name>A0ABR4PCI9_9HELO</name>
<keyword evidence="3" id="KW-0408">Iron</keyword>
<dbReference type="Pfam" id="PF00330">
    <property type="entry name" value="Aconitase"/>
    <property type="match status" value="1"/>
</dbReference>
<protein>
    <submittedName>
        <fullName evidence="8">Aconitase</fullName>
    </submittedName>
</protein>
<dbReference type="InterPro" id="IPR036008">
    <property type="entry name" value="Aconitase_4Fe-4S_dom"/>
</dbReference>
<gene>
    <name evidence="8" type="ORF">PVAG01_07458</name>
</gene>
<dbReference type="PRINTS" id="PR00415">
    <property type="entry name" value="ACONITASE"/>
</dbReference>
<dbReference type="InterPro" id="IPR015931">
    <property type="entry name" value="Acnase/IPM_dHydase_lsu_aba_1/3"/>
</dbReference>
<dbReference type="InterPro" id="IPR000573">
    <property type="entry name" value="AconitaseA/IPMdHydase_ssu_swvl"/>
</dbReference>
<dbReference type="EMBL" id="JBFCZG010000006">
    <property type="protein sequence ID" value="KAL3421013.1"/>
    <property type="molecule type" value="Genomic_DNA"/>
</dbReference>
<dbReference type="SUPFAM" id="SSF53732">
    <property type="entry name" value="Aconitase iron-sulfur domain"/>
    <property type="match status" value="1"/>
</dbReference>
<dbReference type="InterPro" id="IPR001030">
    <property type="entry name" value="Acoase/IPM_deHydtase_lsu_aba"/>
</dbReference>
<evidence type="ECO:0000259" key="6">
    <source>
        <dbReference type="Pfam" id="PF00330"/>
    </source>
</evidence>
<keyword evidence="4" id="KW-0411">Iron-sulfur</keyword>
<dbReference type="Gene3D" id="3.30.499.10">
    <property type="entry name" value="Aconitase, domain 3"/>
    <property type="match status" value="2"/>
</dbReference>
<accession>A0ABR4PCI9</accession>
<evidence type="ECO:0000256" key="1">
    <source>
        <dbReference type="ARBA" id="ARBA00007185"/>
    </source>
</evidence>
<reference evidence="8 9" key="1">
    <citation type="submission" date="2024-06" db="EMBL/GenBank/DDBJ databases">
        <title>Complete genome of Phlyctema vagabunda strain 19-DSS-EL-015.</title>
        <authorList>
            <person name="Fiorenzani C."/>
        </authorList>
    </citation>
    <scope>NUCLEOTIDE SEQUENCE [LARGE SCALE GENOMIC DNA]</scope>
    <source>
        <strain evidence="8 9">19-DSS-EL-015</strain>
    </source>
</reference>
<dbReference type="InterPro" id="IPR050067">
    <property type="entry name" value="IPM_dehydratase_rel_enz"/>
</dbReference>
<evidence type="ECO:0000256" key="4">
    <source>
        <dbReference type="ARBA" id="ARBA00023014"/>
    </source>
</evidence>
<dbReference type="Gene3D" id="3.20.19.10">
    <property type="entry name" value="Aconitase, domain 4"/>
    <property type="match status" value="1"/>
</dbReference>
<evidence type="ECO:0000256" key="5">
    <source>
        <dbReference type="ARBA" id="ARBA00023239"/>
    </source>
</evidence>
<comment type="similarity">
    <text evidence="1">Belongs to the aconitase/IPM isomerase family.</text>
</comment>
<comment type="caution">
    <text evidence="8">The sequence shown here is derived from an EMBL/GenBank/DDBJ whole genome shotgun (WGS) entry which is preliminary data.</text>
</comment>
<feature type="domain" description="Aconitase A/isopropylmalate dehydratase small subunit swivel" evidence="7">
    <location>
        <begin position="680"/>
        <end position="748"/>
    </location>
</feature>
<evidence type="ECO:0000313" key="8">
    <source>
        <dbReference type="EMBL" id="KAL3421013.1"/>
    </source>
</evidence>
<evidence type="ECO:0000313" key="9">
    <source>
        <dbReference type="Proteomes" id="UP001629113"/>
    </source>
</evidence>
<keyword evidence="2" id="KW-0479">Metal-binding</keyword>
<dbReference type="SUPFAM" id="SSF52016">
    <property type="entry name" value="LeuD/IlvD-like"/>
    <property type="match status" value="1"/>
</dbReference>
<evidence type="ECO:0000259" key="7">
    <source>
        <dbReference type="Pfam" id="PF00694"/>
    </source>
</evidence>